<organism evidence="3 4">
    <name type="scientific">Phytohabitans houttuyneae</name>
    <dbReference type="NCBI Taxonomy" id="1076126"/>
    <lineage>
        <taxon>Bacteria</taxon>
        <taxon>Bacillati</taxon>
        <taxon>Actinomycetota</taxon>
        <taxon>Actinomycetes</taxon>
        <taxon>Micromonosporales</taxon>
        <taxon>Micromonosporaceae</taxon>
    </lineage>
</organism>
<accession>A0A6V8KFY2</accession>
<evidence type="ECO:0000313" key="3">
    <source>
        <dbReference type="EMBL" id="GFJ79635.1"/>
    </source>
</evidence>
<feature type="compositionally biased region" description="Low complexity" evidence="1">
    <location>
        <begin position="128"/>
        <end position="139"/>
    </location>
</feature>
<reference evidence="3 4" key="2">
    <citation type="submission" date="2020-03" db="EMBL/GenBank/DDBJ databases">
        <authorList>
            <person name="Ichikawa N."/>
            <person name="Kimura A."/>
            <person name="Kitahashi Y."/>
            <person name="Uohara A."/>
        </authorList>
    </citation>
    <scope>NUCLEOTIDE SEQUENCE [LARGE SCALE GENOMIC DNA]</scope>
    <source>
        <strain evidence="3 4">NBRC 108639</strain>
    </source>
</reference>
<dbReference type="EMBL" id="BLPF01000001">
    <property type="protein sequence ID" value="GFJ79635.1"/>
    <property type="molecule type" value="Genomic_DNA"/>
</dbReference>
<keyword evidence="2" id="KW-0472">Membrane</keyword>
<protein>
    <submittedName>
        <fullName evidence="3">Uncharacterized protein</fullName>
    </submittedName>
</protein>
<keyword evidence="2" id="KW-1133">Transmembrane helix</keyword>
<keyword evidence="2" id="KW-0812">Transmembrane</keyword>
<comment type="caution">
    <text evidence="3">The sequence shown here is derived from an EMBL/GenBank/DDBJ whole genome shotgun (WGS) entry which is preliminary data.</text>
</comment>
<feature type="transmembrane region" description="Helical" evidence="2">
    <location>
        <begin position="65"/>
        <end position="87"/>
    </location>
</feature>
<proteinExistence type="predicted"/>
<reference evidence="3 4" key="1">
    <citation type="submission" date="2020-03" db="EMBL/GenBank/DDBJ databases">
        <title>Whole genome shotgun sequence of Phytohabitans houttuyneae NBRC 108639.</title>
        <authorList>
            <person name="Komaki H."/>
            <person name="Tamura T."/>
        </authorList>
    </citation>
    <scope>NUCLEOTIDE SEQUENCE [LARGE SCALE GENOMIC DNA]</scope>
    <source>
        <strain evidence="3 4">NBRC 108639</strain>
    </source>
</reference>
<feature type="compositionally biased region" description="Low complexity" evidence="1">
    <location>
        <begin position="188"/>
        <end position="204"/>
    </location>
</feature>
<evidence type="ECO:0000256" key="1">
    <source>
        <dbReference type="SAM" id="MobiDB-lite"/>
    </source>
</evidence>
<dbReference type="AlphaFoldDB" id="A0A6V8KFY2"/>
<gene>
    <name evidence="3" type="ORF">Phou_038150</name>
</gene>
<evidence type="ECO:0000256" key="2">
    <source>
        <dbReference type="SAM" id="Phobius"/>
    </source>
</evidence>
<feature type="region of interest" description="Disordered" evidence="1">
    <location>
        <begin position="89"/>
        <end position="231"/>
    </location>
</feature>
<name>A0A6V8KFY2_9ACTN</name>
<evidence type="ECO:0000313" key="4">
    <source>
        <dbReference type="Proteomes" id="UP000482800"/>
    </source>
</evidence>
<keyword evidence="4" id="KW-1185">Reference proteome</keyword>
<sequence length="231" mass="23874">MRRDEAERLLTGGHDAAHPELSRLLAAAAAPPQPHELTGLDAALAAFEQAGRVEQRVSAPRRRRVLRPLAAVAAVSGLLVGGVAVAAETGYLPGTDPPPSRQSLDSREAPPASTRTSPGRGSGPVGTPAPSATSPPAATRDMAKLCKSWEQAREKGKKPMKPEDLRELASAAGGEDRIPGFCAPLLQPPGRRSATPTPSRTHPSPSHPNPPGASDRPGNDRGNQRDGGPAG</sequence>
<dbReference type="RefSeq" id="WP_173057154.1">
    <property type="nucleotide sequence ID" value="NZ_BAABGO010000001.1"/>
</dbReference>
<dbReference type="Proteomes" id="UP000482800">
    <property type="component" value="Unassembled WGS sequence"/>
</dbReference>